<evidence type="ECO:0000313" key="2">
    <source>
        <dbReference type="Proteomes" id="UP000201818"/>
    </source>
</evidence>
<dbReference type="KEGG" id="vg:26516160"/>
<organism evidence="1 2">
    <name type="scientific">Pseudomonas phage YMC11/02/R656</name>
    <dbReference type="NCBI Taxonomy" id="1755689"/>
    <lineage>
        <taxon>Viruses</taxon>
        <taxon>Duplodnaviria</taxon>
        <taxon>Heunggongvirae</taxon>
        <taxon>Uroviricota</taxon>
        <taxon>Caudoviricetes</taxon>
        <taxon>Bugaksanvirus</taxon>
        <taxon>Bugaksanvirus R656</taxon>
    </lineage>
</organism>
<dbReference type="Gene3D" id="1.10.3600.10">
    <property type="entry name" value="Putative bacterial toxin ydaT"/>
    <property type="match status" value="1"/>
</dbReference>
<reference evidence="1 2" key="1">
    <citation type="submission" date="2015-10" db="EMBL/GenBank/DDBJ databases">
        <title>Complete Genome Sequence of the Pseudomonas phage YMC11/02/R656_PAE_BP.</title>
        <authorList>
            <person name="Jeon J."/>
            <person name="Yong D."/>
            <person name="Lee K."/>
        </authorList>
    </citation>
    <scope>NUCLEOTIDE SEQUENCE [LARGE SCALE GENOMIC DNA]</scope>
</reference>
<evidence type="ECO:0000313" key="1">
    <source>
        <dbReference type="EMBL" id="ALP47927.1"/>
    </source>
</evidence>
<gene>
    <name evidence="1" type="ORF">BPPAER656_01060</name>
</gene>
<dbReference type="InterPro" id="IPR037042">
    <property type="entry name" value="YdaT-like_sf"/>
</dbReference>
<dbReference type="Proteomes" id="UP000201818">
    <property type="component" value="Segment"/>
</dbReference>
<dbReference type="GeneID" id="26516160"/>
<dbReference type="RefSeq" id="YP_009187503.1">
    <property type="nucleotide sequence ID" value="NC_028657.1"/>
</dbReference>
<dbReference type="EMBL" id="KT968831">
    <property type="protein sequence ID" value="ALP47927.1"/>
    <property type="molecule type" value="Genomic_DNA"/>
</dbReference>
<evidence type="ECO:0008006" key="3">
    <source>
        <dbReference type="Google" id="ProtNLM"/>
    </source>
</evidence>
<proteinExistence type="predicted"/>
<sequence length="190" mass="21268">MRSESHTLISTLLGVVNQWRRREGWSRETVVQHIVEAHERINAHIATGIVFDPPSRDAMDRMKANADRVFRWLDDSTKDNNLLPANFLPSILSALPNDLKIQALGDLLTPVGVSVRLIDGEGGEREVLCMLRSLIKENGEAQQAIASLVDGADEGELQEAHRELSESRAATEEALRMIDQMRRKPRLVSV</sequence>
<keyword evidence="2" id="KW-1185">Reference proteome</keyword>
<dbReference type="OrthoDB" id="11275at10239"/>
<accession>A0A0S2SYA8</accession>
<name>A0A0S2SYA8_9CAUD</name>
<protein>
    <recommendedName>
        <fullName evidence="3">Bacterial toxin YdaT domain-containing protein</fullName>
    </recommendedName>
</protein>